<evidence type="ECO:0000256" key="8">
    <source>
        <dbReference type="HAMAP-Rule" id="MF_00022"/>
    </source>
</evidence>
<dbReference type="InterPro" id="IPR001412">
    <property type="entry name" value="aa-tRNA-synth_I_CS"/>
</dbReference>
<keyword evidence="3 8" id="KW-0436">Ligase</keyword>
<dbReference type="InterPro" id="IPR020058">
    <property type="entry name" value="Glu/Gln-tRNA-synth_Ib_cat-dom"/>
</dbReference>
<feature type="binding site" evidence="8">
    <location>
        <position position="261"/>
    </location>
    <ligand>
        <name>ATP</name>
        <dbReference type="ChEBI" id="CHEBI:30616"/>
    </ligand>
</feature>
<dbReference type="InterPro" id="IPR014729">
    <property type="entry name" value="Rossmann-like_a/b/a_fold"/>
</dbReference>
<dbReference type="InterPro" id="IPR020751">
    <property type="entry name" value="aa-tRNA-synth_I_codon-bd_sub2"/>
</dbReference>
<evidence type="ECO:0000256" key="4">
    <source>
        <dbReference type="ARBA" id="ARBA00022741"/>
    </source>
</evidence>
<comment type="subcellular location">
    <subcellularLocation>
        <location evidence="8">Cytoplasm</location>
    </subcellularLocation>
</comment>
<feature type="short sequence motif" description="'KMSKS' region" evidence="8">
    <location>
        <begin position="258"/>
        <end position="262"/>
    </location>
</feature>
<organism evidence="11 12">
    <name type="scientific">Pedobacter ureilyticus</name>
    <dbReference type="NCBI Taxonomy" id="1393051"/>
    <lineage>
        <taxon>Bacteria</taxon>
        <taxon>Pseudomonadati</taxon>
        <taxon>Bacteroidota</taxon>
        <taxon>Sphingobacteriia</taxon>
        <taxon>Sphingobacteriales</taxon>
        <taxon>Sphingobacteriaceae</taxon>
        <taxon>Pedobacter</taxon>
    </lineage>
</organism>
<evidence type="ECO:0000313" key="12">
    <source>
        <dbReference type="Proteomes" id="UP001517247"/>
    </source>
</evidence>
<feature type="short sequence motif" description="'HIGH' region" evidence="8">
    <location>
        <begin position="11"/>
        <end position="21"/>
    </location>
</feature>
<dbReference type="EC" id="6.1.1.17" evidence="8"/>
<keyword evidence="7 8" id="KW-0030">Aminoacyl-tRNA synthetase</keyword>
<protein>
    <recommendedName>
        <fullName evidence="8">Glutamate--tRNA ligase</fullName>
        <ecNumber evidence="8">6.1.1.17</ecNumber>
    </recommendedName>
    <alternativeName>
        <fullName evidence="8">Glutamyl-tRNA synthetase</fullName>
        <shortName evidence="8">GluRS</shortName>
    </alternativeName>
</protein>
<keyword evidence="5 8" id="KW-0067">ATP-binding</keyword>
<dbReference type="RefSeq" id="WP_138723327.1">
    <property type="nucleotide sequence ID" value="NZ_SSHJ02000006.1"/>
</dbReference>
<reference evidence="11 12" key="1">
    <citation type="submission" date="2024-12" db="EMBL/GenBank/DDBJ databases">
        <authorList>
            <person name="Hu S."/>
        </authorList>
    </citation>
    <scope>NUCLEOTIDE SEQUENCE [LARGE SCALE GENOMIC DNA]</scope>
    <source>
        <strain evidence="11 12">THG-T11</strain>
    </source>
</reference>
<accession>A0ABW9JAQ4</accession>
<dbReference type="Gene3D" id="1.10.10.350">
    <property type="match status" value="1"/>
</dbReference>
<dbReference type="InterPro" id="IPR000924">
    <property type="entry name" value="Glu/Gln-tRNA-synth"/>
</dbReference>
<dbReference type="InterPro" id="IPR004527">
    <property type="entry name" value="Glu-tRNA-ligase_bac/mito"/>
</dbReference>
<dbReference type="SUPFAM" id="SSF48163">
    <property type="entry name" value="An anticodon-binding domain of class I aminoacyl-tRNA synthetases"/>
    <property type="match status" value="1"/>
</dbReference>
<evidence type="ECO:0000256" key="5">
    <source>
        <dbReference type="ARBA" id="ARBA00022840"/>
    </source>
</evidence>
<comment type="catalytic activity">
    <reaction evidence="8">
        <text>tRNA(Glu) + L-glutamate + ATP = L-glutamyl-tRNA(Glu) + AMP + diphosphate</text>
        <dbReference type="Rhea" id="RHEA:23540"/>
        <dbReference type="Rhea" id="RHEA-COMP:9663"/>
        <dbReference type="Rhea" id="RHEA-COMP:9680"/>
        <dbReference type="ChEBI" id="CHEBI:29985"/>
        <dbReference type="ChEBI" id="CHEBI:30616"/>
        <dbReference type="ChEBI" id="CHEBI:33019"/>
        <dbReference type="ChEBI" id="CHEBI:78442"/>
        <dbReference type="ChEBI" id="CHEBI:78520"/>
        <dbReference type="ChEBI" id="CHEBI:456215"/>
        <dbReference type="EC" id="6.1.1.17"/>
    </reaction>
</comment>
<evidence type="ECO:0000256" key="6">
    <source>
        <dbReference type="ARBA" id="ARBA00022917"/>
    </source>
</evidence>
<dbReference type="PROSITE" id="PS00178">
    <property type="entry name" value="AA_TRNA_LIGASE_I"/>
    <property type="match status" value="1"/>
</dbReference>
<dbReference type="Gene3D" id="3.40.50.620">
    <property type="entry name" value="HUPs"/>
    <property type="match status" value="1"/>
</dbReference>
<evidence type="ECO:0000259" key="9">
    <source>
        <dbReference type="Pfam" id="PF00749"/>
    </source>
</evidence>
<dbReference type="EMBL" id="SSHJ02000006">
    <property type="protein sequence ID" value="MFN0256236.1"/>
    <property type="molecule type" value="Genomic_DNA"/>
</dbReference>
<dbReference type="PANTHER" id="PTHR43311">
    <property type="entry name" value="GLUTAMATE--TRNA LIGASE"/>
    <property type="match status" value="1"/>
</dbReference>
<keyword evidence="4 8" id="KW-0547">Nucleotide-binding</keyword>
<evidence type="ECO:0000256" key="1">
    <source>
        <dbReference type="ARBA" id="ARBA00007894"/>
    </source>
</evidence>
<evidence type="ECO:0000256" key="2">
    <source>
        <dbReference type="ARBA" id="ARBA00022490"/>
    </source>
</evidence>
<keyword evidence="12" id="KW-1185">Reference proteome</keyword>
<dbReference type="SUPFAM" id="SSF52374">
    <property type="entry name" value="Nucleotidylyl transferase"/>
    <property type="match status" value="1"/>
</dbReference>
<feature type="domain" description="Aminoacyl-tRNA synthetase class I anticodon-binding" evidence="10">
    <location>
        <begin position="372"/>
        <end position="498"/>
    </location>
</feature>
<dbReference type="InterPro" id="IPR049940">
    <property type="entry name" value="GluQ/Sye"/>
</dbReference>
<dbReference type="Gene3D" id="1.10.8.70">
    <property type="entry name" value="Glutamate-tRNA synthetase, class I, anticodon-binding domain 1"/>
    <property type="match status" value="1"/>
</dbReference>
<dbReference type="PANTHER" id="PTHR43311:SF2">
    <property type="entry name" value="GLUTAMATE--TRNA LIGASE, MITOCHONDRIAL-RELATED"/>
    <property type="match status" value="1"/>
</dbReference>
<feature type="domain" description="Glutamyl/glutaminyl-tRNA synthetase class Ib catalytic" evidence="9">
    <location>
        <begin position="4"/>
        <end position="344"/>
    </location>
</feature>
<dbReference type="HAMAP" id="MF_00022">
    <property type="entry name" value="Glu_tRNA_synth_type1"/>
    <property type="match status" value="1"/>
</dbReference>
<evidence type="ECO:0000259" key="10">
    <source>
        <dbReference type="Pfam" id="PF19269"/>
    </source>
</evidence>
<comment type="function">
    <text evidence="8">Catalyzes the attachment of glutamate to tRNA(Glu) in a two-step reaction: glutamate is first activated by ATP to form Glu-AMP and then transferred to the acceptor end of tRNA(Glu).</text>
</comment>
<comment type="caution">
    <text evidence="11">The sequence shown here is derived from an EMBL/GenBank/DDBJ whole genome shotgun (WGS) entry which is preliminary data.</text>
</comment>
<keyword evidence="2 8" id="KW-0963">Cytoplasm</keyword>
<proteinExistence type="inferred from homology"/>
<dbReference type="NCBIfam" id="TIGR00464">
    <property type="entry name" value="gltX_bact"/>
    <property type="match status" value="1"/>
</dbReference>
<dbReference type="InterPro" id="IPR008925">
    <property type="entry name" value="aa_tRNA-synth_I_cd-bd_sf"/>
</dbReference>
<dbReference type="InterPro" id="IPR033910">
    <property type="entry name" value="GluRS_core"/>
</dbReference>
<keyword evidence="6 8" id="KW-0648">Protein biosynthesis</keyword>
<sequence length="503" mass="56443">MSKEVRVRFAPSPTGGLHLGGVRTALFNYLFAKKNNGTFILRVEDTDQTRFVEGAEQYIVDCLEWCGISPDESPQQPGAFGPYRQSERKPSYRQYAEQLVASGYAYYAFDTAEELTAKRAEEPNFLYGQKSRMQMRNSLTLTQSEVSELLAQNAPHVIRIKMPTDEQVTFTDMIRGVVSFDTNLVDDKVLLKADGMPTYHLAVVVDDKAMEISHIFRGEEWLPSAPIHLLLWRYLGWANEMPAWAHLPLILKPDGNGKLSKRDGDRLGFPVYAMNWTDPKTGDLTKGFKELGFMPEAFVNLLGVLGWNDGTDKEIFSLEELKASFSVERISKAGAKFDFEKAKWFNHEWIKAASVERLALSVKSELSKSGIEVASDEKLAEVIELVKDRCTLLPDFVAQTSYFFTTPTEYDSAAVKPKWNADKAAFFEEFANTLNIELSAVELEAAFKALAERKGLKPGEVMLPLRIVLVGGKFGPGVFDIVKLLGKEETQNRIAKGIVEFNS</sequence>
<dbReference type="GO" id="GO:0004818">
    <property type="term" value="F:glutamate-tRNA ligase activity"/>
    <property type="evidence" value="ECO:0007669"/>
    <property type="project" value="UniProtKB-EC"/>
</dbReference>
<dbReference type="InterPro" id="IPR020752">
    <property type="entry name" value="Glu-tRNA-synth_I_codon-bd_sub1"/>
</dbReference>
<dbReference type="InterPro" id="IPR045462">
    <property type="entry name" value="aa-tRNA-synth_I_cd-bd"/>
</dbReference>
<evidence type="ECO:0000313" key="11">
    <source>
        <dbReference type="EMBL" id="MFN0256236.1"/>
    </source>
</evidence>
<name>A0ABW9JAQ4_9SPHI</name>
<dbReference type="Pfam" id="PF00749">
    <property type="entry name" value="tRNA-synt_1c"/>
    <property type="match status" value="1"/>
</dbReference>
<gene>
    <name evidence="8 11" type="primary">gltX</name>
    <name evidence="11" type="ORF">E6A44_011665</name>
</gene>
<evidence type="ECO:0000256" key="3">
    <source>
        <dbReference type="ARBA" id="ARBA00022598"/>
    </source>
</evidence>
<dbReference type="Pfam" id="PF19269">
    <property type="entry name" value="Anticodon_2"/>
    <property type="match status" value="1"/>
</dbReference>
<dbReference type="Proteomes" id="UP001517247">
    <property type="component" value="Unassembled WGS sequence"/>
</dbReference>
<dbReference type="PRINTS" id="PR00987">
    <property type="entry name" value="TRNASYNTHGLU"/>
</dbReference>
<comment type="similarity">
    <text evidence="1 8">Belongs to the class-I aminoacyl-tRNA synthetase family. Glutamate--tRNA ligase type 1 subfamily.</text>
</comment>
<comment type="caution">
    <text evidence="8">Lacks conserved residue(s) required for the propagation of feature annotation.</text>
</comment>
<comment type="subunit">
    <text evidence="8">Monomer.</text>
</comment>
<evidence type="ECO:0000256" key="7">
    <source>
        <dbReference type="ARBA" id="ARBA00023146"/>
    </source>
</evidence>
<dbReference type="CDD" id="cd00808">
    <property type="entry name" value="GluRS_core"/>
    <property type="match status" value="1"/>
</dbReference>